<dbReference type="SUPFAM" id="SSF46689">
    <property type="entry name" value="Homeodomain-like"/>
    <property type="match status" value="1"/>
</dbReference>
<dbReference type="Pfam" id="PF00440">
    <property type="entry name" value="TetR_N"/>
    <property type="match status" value="1"/>
</dbReference>
<evidence type="ECO:0000313" key="4">
    <source>
        <dbReference type="EMBL" id="MDK2593972.1"/>
    </source>
</evidence>
<feature type="domain" description="HTH tetR-type" evidence="3">
    <location>
        <begin position="7"/>
        <end position="67"/>
    </location>
</feature>
<dbReference type="Gene3D" id="1.10.357.10">
    <property type="entry name" value="Tetracycline Repressor, domain 2"/>
    <property type="match status" value="1"/>
</dbReference>
<name>A0ABT7EG74_9GAMM</name>
<protein>
    <submittedName>
        <fullName evidence="4">TetR/AcrR family transcriptional regulator</fullName>
    </submittedName>
</protein>
<keyword evidence="1 2" id="KW-0238">DNA-binding</keyword>
<dbReference type="InterPro" id="IPR009057">
    <property type="entry name" value="Homeodomain-like_sf"/>
</dbReference>
<dbReference type="PRINTS" id="PR00455">
    <property type="entry name" value="HTHTETR"/>
</dbReference>
<dbReference type="RefSeq" id="WP_247687231.1">
    <property type="nucleotide sequence ID" value="NZ_JASJUT010000001.1"/>
</dbReference>
<feature type="DNA-binding region" description="H-T-H motif" evidence="2">
    <location>
        <begin position="30"/>
        <end position="49"/>
    </location>
</feature>
<dbReference type="EMBL" id="JASJUT010000001">
    <property type="protein sequence ID" value="MDK2593972.1"/>
    <property type="molecule type" value="Genomic_DNA"/>
</dbReference>
<proteinExistence type="predicted"/>
<evidence type="ECO:0000256" key="1">
    <source>
        <dbReference type="ARBA" id="ARBA00023125"/>
    </source>
</evidence>
<evidence type="ECO:0000256" key="2">
    <source>
        <dbReference type="PROSITE-ProRule" id="PRU00335"/>
    </source>
</evidence>
<accession>A0ABT7EG74</accession>
<dbReference type="PROSITE" id="PS50977">
    <property type="entry name" value="HTH_TETR_2"/>
    <property type="match status" value="1"/>
</dbReference>
<dbReference type="PANTHER" id="PTHR43479">
    <property type="entry name" value="ACREF/ENVCD OPERON REPRESSOR-RELATED"/>
    <property type="match status" value="1"/>
</dbReference>
<dbReference type="InterPro" id="IPR001647">
    <property type="entry name" value="HTH_TetR"/>
</dbReference>
<gene>
    <name evidence="4" type="ORF">QNM18_02680</name>
</gene>
<comment type="caution">
    <text evidence="4">The sequence shown here is derived from an EMBL/GenBank/DDBJ whole genome shotgun (WGS) entry which is preliminary data.</text>
</comment>
<sequence>MTNYHISEAKKDWLDFALKVLMENGPEQLKIQSLCDKKGVSKGSFYHHFASRSDFIEQLMEYWYQSMTINFIQQANQAATPIERLEKLDKVIASHNTEAELHIRAWALRTPNIKVHLEKIDQQRIAYLTECYLGLGLEEQAAADHAMMAYANFLGMQQIHPAPDPEDVLRITALGMKSLLSHKQD</sequence>
<evidence type="ECO:0000313" key="5">
    <source>
        <dbReference type="Proteomes" id="UP001231915"/>
    </source>
</evidence>
<dbReference type="InterPro" id="IPR050624">
    <property type="entry name" value="HTH-type_Tx_Regulator"/>
</dbReference>
<dbReference type="Proteomes" id="UP001231915">
    <property type="component" value="Unassembled WGS sequence"/>
</dbReference>
<evidence type="ECO:0000259" key="3">
    <source>
        <dbReference type="PROSITE" id="PS50977"/>
    </source>
</evidence>
<reference evidence="4 5" key="1">
    <citation type="submission" date="2023-05" db="EMBL/GenBank/DDBJ databases">
        <title>Pseudoalteromonas ardens sp. nov., Pseudoalteromonas obscura sp. nov., and Pseudoalteromonas umbrosa sp. nov., isolated from the coral Montipora capitata.</title>
        <authorList>
            <person name="Thomas E.M."/>
            <person name="Smith E.M."/>
            <person name="Papke E."/>
            <person name="Shlafstein M.D."/>
            <person name="Oline D.K."/>
            <person name="Videau P."/>
            <person name="Saw J.H."/>
            <person name="Strangman W.K."/>
            <person name="Ushijima B."/>
        </authorList>
    </citation>
    <scope>NUCLEOTIDE SEQUENCE [LARGE SCALE GENOMIC DNA]</scope>
    <source>
        <strain evidence="4 5">P94</strain>
    </source>
</reference>
<keyword evidence="5" id="KW-1185">Reference proteome</keyword>
<dbReference type="PANTHER" id="PTHR43479:SF11">
    <property type="entry name" value="ACREF_ENVCD OPERON REPRESSOR-RELATED"/>
    <property type="match status" value="1"/>
</dbReference>
<organism evidence="4 5">
    <name type="scientific">Pseudoalteromonas obscura</name>
    <dbReference type="NCBI Taxonomy" id="3048491"/>
    <lineage>
        <taxon>Bacteria</taxon>
        <taxon>Pseudomonadati</taxon>
        <taxon>Pseudomonadota</taxon>
        <taxon>Gammaproteobacteria</taxon>
        <taxon>Alteromonadales</taxon>
        <taxon>Pseudoalteromonadaceae</taxon>
        <taxon>Pseudoalteromonas</taxon>
    </lineage>
</organism>